<dbReference type="PANTHER" id="PTHR47272:SF2">
    <property type="entry name" value="PIGGYBAC TRANSPOSABLE ELEMENT-DERIVED PROTEIN 3-LIKE"/>
    <property type="match status" value="1"/>
</dbReference>
<dbReference type="Pfam" id="PF13843">
    <property type="entry name" value="DDE_Tnp_1_7"/>
    <property type="match status" value="1"/>
</dbReference>
<dbReference type="InterPro" id="IPR029526">
    <property type="entry name" value="PGBD"/>
</dbReference>
<dbReference type="OrthoDB" id="6767399at2759"/>
<evidence type="ECO:0000256" key="1">
    <source>
        <dbReference type="SAM" id="MobiDB-lite"/>
    </source>
</evidence>
<protein>
    <submittedName>
        <fullName evidence="2">Uncharacterized protein</fullName>
    </submittedName>
</protein>
<organism evidence="2">
    <name type="scientific">Dendroctonus ponderosae</name>
    <name type="common">Mountain pine beetle</name>
    <dbReference type="NCBI Taxonomy" id="77166"/>
    <lineage>
        <taxon>Eukaryota</taxon>
        <taxon>Metazoa</taxon>
        <taxon>Ecdysozoa</taxon>
        <taxon>Arthropoda</taxon>
        <taxon>Hexapoda</taxon>
        <taxon>Insecta</taxon>
        <taxon>Pterygota</taxon>
        <taxon>Neoptera</taxon>
        <taxon>Endopterygota</taxon>
        <taxon>Coleoptera</taxon>
        <taxon>Polyphaga</taxon>
        <taxon>Cucujiformia</taxon>
        <taxon>Curculionidae</taxon>
        <taxon>Scolytinae</taxon>
        <taxon>Dendroctonus</taxon>
    </lineage>
</organism>
<sequence>PLTEKQLQELADTLDLDNSDIEDDLLTRDNDELADTLDLDNSDIEDDLLTRDNDELADTLDLDNSDIEDDLLTRDNDVDEELELEQDLEQEILPPEDDGFDSEDDVPLSHFVPARSKKWMRKAFIPPNPPNPVNYSDSLKNPLEYFEKYISNDFFASVSTLTNMREVSVTGHSLETSATEIKKLFGCTMLIGIYALPRLRMFWAQNTRVPIVSDNITRNRFFKLRSRLKVVDDNMISAEEKSHDRFWKVRPLLDSIQRGCRMNERSPMVSIDEQMIPFAGQVLMKQFVRGKPNPVGLKNFVMTTPTGIPLDFYLYEGKGSSVESALLATPEKLDVGGRMVLKLTDTLPLGVFVFTDRYFTSIPLIDFLFSRKVFLAGTIMANRIPKNAGISSDNDLKKKKRGSYDQLVRDDGKISLVKWFDNKPVNLASSCMGVEPEGSCRRWSKSERKYIDIKQPAIVKNYNAFMGGVDLLDRVIGKYSMRNRTNKWTIRTIFHFIDFSVAAGWLEYRENAKAAGLPRKEIMDFLDFKLSIAKSLILENQGEDDMEFEAEDDEQPGSKRRSVQPIPDKRCRRQGNIHLMEFMKDKQKSRSKCRLPNCNKLTFAKCKACAWKEIVLQLSINNFPFRLFQSFWNRWNLEYFHSLQERSKWKFKKNNPSLLGSLVLLKEEAVQPLHWPMARIIAVYGVLVTTVQCE</sequence>
<feature type="non-terminal residue" evidence="2">
    <location>
        <position position="1"/>
    </location>
</feature>
<accession>N6UL10</accession>
<dbReference type="AlphaFoldDB" id="N6UL10"/>
<name>N6UL10_DENPD</name>
<gene>
    <name evidence="2" type="ORF">YQE_02226</name>
</gene>
<feature type="region of interest" description="Disordered" evidence="1">
    <location>
        <begin position="547"/>
        <end position="567"/>
    </location>
</feature>
<dbReference type="HOGENOM" id="CLU_013052_0_2_1"/>
<dbReference type="PANTHER" id="PTHR47272">
    <property type="entry name" value="DDE_TNP_1_7 DOMAIN-CONTAINING PROTEIN"/>
    <property type="match status" value="1"/>
</dbReference>
<reference evidence="2" key="1">
    <citation type="journal article" date="2013" name="Genome Biol.">
        <title>Draft genome of the mountain pine beetle, Dendroctonus ponderosae Hopkins, a major forest pest.</title>
        <authorList>
            <person name="Keeling C.I."/>
            <person name="Yuen M.M."/>
            <person name="Liao N.Y."/>
            <person name="Docking T.R."/>
            <person name="Chan S.K."/>
            <person name="Taylor G.A."/>
            <person name="Palmquist D.L."/>
            <person name="Jackman S.D."/>
            <person name="Nguyen A."/>
            <person name="Li M."/>
            <person name="Henderson H."/>
            <person name="Janes J.K."/>
            <person name="Zhao Y."/>
            <person name="Pandoh P."/>
            <person name="Moore R."/>
            <person name="Sperling F.A."/>
            <person name="Huber D.P."/>
            <person name="Birol I."/>
            <person name="Jones S.J."/>
            <person name="Bohlmann J."/>
        </authorList>
    </citation>
    <scope>NUCLEOTIDE SEQUENCE</scope>
</reference>
<dbReference type="EMBL" id="KB740101">
    <property type="protein sequence ID" value="ENN81371.1"/>
    <property type="molecule type" value="Genomic_DNA"/>
</dbReference>
<evidence type="ECO:0000313" key="2">
    <source>
        <dbReference type="EMBL" id="ENN81371.1"/>
    </source>
</evidence>
<proteinExistence type="predicted"/>
<dbReference type="InterPro" id="IPR040676">
    <property type="entry name" value="DUF5641"/>
</dbReference>
<dbReference type="Pfam" id="PF18701">
    <property type="entry name" value="DUF5641"/>
    <property type="match status" value="1"/>
</dbReference>